<protein>
    <recommendedName>
        <fullName evidence="5">ABC transporter substrate-binding protein</fullName>
    </recommendedName>
</protein>
<keyword evidence="4" id="KW-1185">Reference proteome</keyword>
<keyword evidence="2" id="KW-0732">Signal</keyword>
<proteinExistence type="predicted"/>
<dbReference type="RefSeq" id="WP_108994586.1">
    <property type="nucleotide sequence ID" value="NZ_BDQX01000281.1"/>
</dbReference>
<feature type="region of interest" description="Disordered" evidence="1">
    <location>
        <begin position="29"/>
        <end position="49"/>
    </location>
</feature>
<feature type="compositionally biased region" description="Polar residues" evidence="1">
    <location>
        <begin position="34"/>
        <end position="43"/>
    </location>
</feature>
<comment type="caution">
    <text evidence="3">The sequence shown here is derived from an EMBL/GenBank/DDBJ whole genome shotgun (WGS) entry which is preliminary data.</text>
</comment>
<gene>
    <name evidence="3" type="ORF">PAT3040_04690</name>
</gene>
<dbReference type="SUPFAM" id="SSF53850">
    <property type="entry name" value="Periplasmic binding protein-like II"/>
    <property type="match status" value="1"/>
</dbReference>
<name>A0A2R5ETJ7_9BACL</name>
<evidence type="ECO:0000256" key="2">
    <source>
        <dbReference type="SAM" id="SignalP"/>
    </source>
</evidence>
<dbReference type="InterPro" id="IPR006059">
    <property type="entry name" value="SBP"/>
</dbReference>
<dbReference type="Proteomes" id="UP000245202">
    <property type="component" value="Unassembled WGS sequence"/>
</dbReference>
<reference evidence="3 4" key="1">
    <citation type="submission" date="2017-08" db="EMBL/GenBank/DDBJ databases">
        <title>Substantial Increase in Enzyme Production by Combined Drug-Resistance Mutations in Paenibacillus agaridevorans.</title>
        <authorList>
            <person name="Tanaka Y."/>
            <person name="Funane K."/>
            <person name="Hosaka T."/>
            <person name="Shiwa Y."/>
            <person name="Fujita N."/>
            <person name="Miyazaki T."/>
            <person name="Yoshikawa H."/>
            <person name="Murakami K."/>
            <person name="Kasahara K."/>
            <person name="Inaoka T."/>
            <person name="Hiraga Y."/>
            <person name="Ochi K."/>
        </authorList>
    </citation>
    <scope>NUCLEOTIDE SEQUENCE [LARGE SCALE GENOMIC DNA]</scope>
    <source>
        <strain evidence="3 4">T-3040</strain>
    </source>
</reference>
<dbReference type="PANTHER" id="PTHR43649">
    <property type="entry name" value="ARABINOSE-BINDING PROTEIN-RELATED"/>
    <property type="match status" value="1"/>
</dbReference>
<sequence>MAKQKRLLISLMLIVAVIMAGCSSNNNNGAGNATETSQATSKAEPTVKATGGSDEAFTIRLGGWFIDDRTFMQEFKANVEKKYKEKYPNATIQWDILLGATYFDRLKAELASNTAPDVFFHQNTVNQYAEVDYLVDLSDQPWVSQLSPGTRPATTVNGKIFGGTLGLSGAGVWYNKQIFNDLGLAAPATYAEFLALCEQIKAADKTPIVLGFKDTWTVGLFMSNFFSSVLNGIDPTFNKQLYDGEKSLEGEEIQALLNKVQNLTEKGYFNKTALSIDWPQSSDEFTSGNAAMIVQGAWLPGAAEENFTKKGHSRFDIGYFEFPDDNGFYSINLSPSETLSLNAKSKLQQQGKDLIAIIMNEDILGPYSVGNGSLPPLEGMNVTYSNTAMNEFLAAVNKGKTMYGFEAFISSSAETSLMETMTKIVSGAKYSPADLKDAQTKHEKDKATRVLPPE</sequence>
<feature type="signal peptide" evidence="2">
    <location>
        <begin position="1"/>
        <end position="20"/>
    </location>
</feature>
<evidence type="ECO:0008006" key="5">
    <source>
        <dbReference type="Google" id="ProtNLM"/>
    </source>
</evidence>
<feature type="region of interest" description="Disordered" evidence="1">
    <location>
        <begin position="434"/>
        <end position="454"/>
    </location>
</feature>
<accession>A0A2R5ETJ7</accession>
<organism evidence="3 4">
    <name type="scientific">Paenibacillus agaridevorans</name>
    <dbReference type="NCBI Taxonomy" id="171404"/>
    <lineage>
        <taxon>Bacteria</taxon>
        <taxon>Bacillati</taxon>
        <taxon>Bacillota</taxon>
        <taxon>Bacilli</taxon>
        <taxon>Bacillales</taxon>
        <taxon>Paenibacillaceae</taxon>
        <taxon>Paenibacillus</taxon>
    </lineage>
</organism>
<dbReference type="AlphaFoldDB" id="A0A2R5ETJ7"/>
<dbReference type="EMBL" id="BDQX01000281">
    <property type="protein sequence ID" value="GBG10006.1"/>
    <property type="molecule type" value="Genomic_DNA"/>
</dbReference>
<feature type="chain" id="PRO_5039054468" description="ABC transporter substrate-binding protein" evidence="2">
    <location>
        <begin position="21"/>
        <end position="454"/>
    </location>
</feature>
<dbReference type="Pfam" id="PF01547">
    <property type="entry name" value="SBP_bac_1"/>
    <property type="match status" value="1"/>
</dbReference>
<dbReference type="InterPro" id="IPR050490">
    <property type="entry name" value="Bact_solute-bd_prot1"/>
</dbReference>
<dbReference type="Gene3D" id="3.40.190.10">
    <property type="entry name" value="Periplasmic binding protein-like II"/>
    <property type="match status" value="2"/>
</dbReference>
<evidence type="ECO:0000313" key="3">
    <source>
        <dbReference type="EMBL" id="GBG10006.1"/>
    </source>
</evidence>
<dbReference type="PROSITE" id="PS51257">
    <property type="entry name" value="PROKAR_LIPOPROTEIN"/>
    <property type="match status" value="1"/>
</dbReference>
<evidence type="ECO:0000256" key="1">
    <source>
        <dbReference type="SAM" id="MobiDB-lite"/>
    </source>
</evidence>
<feature type="compositionally biased region" description="Basic and acidic residues" evidence="1">
    <location>
        <begin position="434"/>
        <end position="448"/>
    </location>
</feature>
<evidence type="ECO:0000313" key="4">
    <source>
        <dbReference type="Proteomes" id="UP000245202"/>
    </source>
</evidence>